<keyword evidence="1" id="KW-0812">Transmembrane</keyword>
<proteinExistence type="predicted"/>
<reference evidence="3" key="2">
    <citation type="submission" date="2025-08" db="UniProtKB">
        <authorList>
            <consortium name="RefSeq"/>
        </authorList>
    </citation>
    <scope>IDENTIFICATION</scope>
    <source>
        <tissue evidence="3">Whole plant</tissue>
    </source>
</reference>
<dbReference type="RefSeq" id="XP_020992521.2">
    <property type="nucleotide sequence ID" value="XM_021136862.2"/>
</dbReference>
<name>A0A6P5N8X6_ARADU</name>
<gene>
    <name evidence="3" type="primary">LOC110278619</name>
</gene>
<dbReference type="Proteomes" id="UP000515211">
    <property type="component" value="Chromosome 3"/>
</dbReference>
<dbReference type="GeneID" id="110278619"/>
<evidence type="ECO:0000313" key="3">
    <source>
        <dbReference type="RefSeq" id="XP_020992521.2"/>
    </source>
</evidence>
<dbReference type="AlphaFoldDB" id="A0A6P5N8X6"/>
<feature type="transmembrane region" description="Helical" evidence="1">
    <location>
        <begin position="12"/>
        <end position="30"/>
    </location>
</feature>
<dbReference type="InterPro" id="IPR027417">
    <property type="entry name" value="P-loop_NTPase"/>
</dbReference>
<organism evidence="2 3">
    <name type="scientific">Arachis duranensis</name>
    <name type="common">Wild peanut</name>
    <dbReference type="NCBI Taxonomy" id="130453"/>
    <lineage>
        <taxon>Eukaryota</taxon>
        <taxon>Viridiplantae</taxon>
        <taxon>Streptophyta</taxon>
        <taxon>Embryophyta</taxon>
        <taxon>Tracheophyta</taxon>
        <taxon>Spermatophyta</taxon>
        <taxon>Magnoliopsida</taxon>
        <taxon>eudicotyledons</taxon>
        <taxon>Gunneridae</taxon>
        <taxon>Pentapetalae</taxon>
        <taxon>rosids</taxon>
        <taxon>fabids</taxon>
        <taxon>Fabales</taxon>
        <taxon>Fabaceae</taxon>
        <taxon>Papilionoideae</taxon>
        <taxon>50 kb inversion clade</taxon>
        <taxon>dalbergioids sensu lato</taxon>
        <taxon>Dalbergieae</taxon>
        <taxon>Pterocarpus clade</taxon>
        <taxon>Arachis</taxon>
    </lineage>
</organism>
<evidence type="ECO:0000313" key="2">
    <source>
        <dbReference type="Proteomes" id="UP000515211"/>
    </source>
</evidence>
<dbReference type="KEGG" id="adu:110278619"/>
<sequence>MTTLLLGEFAAPVIFMGLMAASCITIMNIVHQVGCTTRADQEGCAVTFVTDNDRSLLKAINFNSCLVLYSVVLVCFFSAAWNFNSELLFTVIFFPTPPNFAGMIS</sequence>
<keyword evidence="1" id="KW-1133">Transmembrane helix</keyword>
<keyword evidence="1" id="KW-0472">Membrane</keyword>
<feature type="transmembrane region" description="Helical" evidence="1">
    <location>
        <begin position="60"/>
        <end position="81"/>
    </location>
</feature>
<keyword evidence="2" id="KW-1185">Reference proteome</keyword>
<dbReference type="Gene3D" id="3.40.50.300">
    <property type="entry name" value="P-loop containing nucleotide triphosphate hydrolases"/>
    <property type="match status" value="1"/>
</dbReference>
<protein>
    <submittedName>
        <fullName evidence="3">Uncharacterized protein LOC110278619</fullName>
    </submittedName>
</protein>
<reference evidence="2" key="1">
    <citation type="journal article" date="2016" name="Nat. Genet.">
        <title>The genome sequences of Arachis duranensis and Arachis ipaensis, the diploid ancestors of cultivated peanut.</title>
        <authorList>
            <person name="Bertioli D.J."/>
            <person name="Cannon S.B."/>
            <person name="Froenicke L."/>
            <person name="Huang G."/>
            <person name="Farmer A.D."/>
            <person name="Cannon E.K."/>
            <person name="Liu X."/>
            <person name="Gao D."/>
            <person name="Clevenger J."/>
            <person name="Dash S."/>
            <person name="Ren L."/>
            <person name="Moretzsohn M.C."/>
            <person name="Shirasawa K."/>
            <person name="Huang W."/>
            <person name="Vidigal B."/>
            <person name="Abernathy B."/>
            <person name="Chu Y."/>
            <person name="Niederhuth C.E."/>
            <person name="Umale P."/>
            <person name="Araujo A.C."/>
            <person name="Kozik A."/>
            <person name="Kim K.D."/>
            <person name="Burow M.D."/>
            <person name="Varshney R.K."/>
            <person name="Wang X."/>
            <person name="Zhang X."/>
            <person name="Barkley N."/>
            <person name="Guimaraes P.M."/>
            <person name="Isobe S."/>
            <person name="Guo B."/>
            <person name="Liao B."/>
            <person name="Stalker H.T."/>
            <person name="Schmitz R.J."/>
            <person name="Scheffler B.E."/>
            <person name="Leal-Bertioli S.C."/>
            <person name="Xun X."/>
            <person name="Jackson S.A."/>
            <person name="Michelmore R."/>
            <person name="Ozias-Akins P."/>
        </authorList>
    </citation>
    <scope>NUCLEOTIDE SEQUENCE [LARGE SCALE GENOMIC DNA]</scope>
    <source>
        <strain evidence="2">cv. V14167</strain>
    </source>
</reference>
<evidence type="ECO:0000256" key="1">
    <source>
        <dbReference type="SAM" id="Phobius"/>
    </source>
</evidence>
<accession>A0A6P5N8X6</accession>